<keyword evidence="3" id="KW-0653">Protein transport</keyword>
<dbReference type="InterPro" id="IPR016024">
    <property type="entry name" value="ARM-type_fold"/>
</dbReference>
<comment type="caution">
    <text evidence="6">The sequence shown here is derived from an EMBL/GenBank/DDBJ whole genome shotgun (WGS) entry which is preliminary data.</text>
</comment>
<dbReference type="InterPro" id="IPR011989">
    <property type="entry name" value="ARM-like"/>
</dbReference>
<keyword evidence="7" id="KW-1185">Reference proteome</keyword>
<dbReference type="Pfam" id="PF01602">
    <property type="entry name" value="Adaptin_N"/>
    <property type="match status" value="1"/>
</dbReference>
<accession>A0A9K3CQX0</accession>
<name>A0A9K3CQX0_9EUKA</name>
<dbReference type="InterPro" id="IPR002553">
    <property type="entry name" value="Clathrin/coatomer_adapt-like_N"/>
</dbReference>
<keyword evidence="2" id="KW-0813">Transport</keyword>
<evidence type="ECO:0000313" key="7">
    <source>
        <dbReference type="Proteomes" id="UP000265618"/>
    </source>
</evidence>
<evidence type="ECO:0000256" key="3">
    <source>
        <dbReference type="ARBA" id="ARBA00022927"/>
    </source>
</evidence>
<evidence type="ECO:0000259" key="5">
    <source>
        <dbReference type="Pfam" id="PF01602"/>
    </source>
</evidence>
<evidence type="ECO:0000256" key="1">
    <source>
        <dbReference type="ARBA" id="ARBA00004308"/>
    </source>
</evidence>
<gene>
    <name evidence="6" type="ORF">KIPB_001829</name>
</gene>
<dbReference type="GO" id="GO:0030117">
    <property type="term" value="C:membrane coat"/>
    <property type="evidence" value="ECO:0007669"/>
    <property type="project" value="InterPro"/>
</dbReference>
<sequence>MVKLVGVWKFLRSYEDAGSKQDRDMVAHNEIMKCRKWLSDPNAPPHKVRTSILKLVALRLNGYDFGFGFNACCQLIASRTPKCKAIGYLATACLLPTTSSPVIMLTNTLMEDLTA</sequence>
<dbReference type="AlphaFoldDB" id="A0A9K3CQX0"/>
<comment type="subcellular location">
    <subcellularLocation>
        <location evidence="1">Endomembrane system</location>
    </subcellularLocation>
</comment>
<dbReference type="Proteomes" id="UP000265618">
    <property type="component" value="Unassembled WGS sequence"/>
</dbReference>
<dbReference type="SUPFAM" id="SSF48371">
    <property type="entry name" value="ARM repeat"/>
    <property type="match status" value="1"/>
</dbReference>
<dbReference type="PANTHER" id="PTHR22780">
    <property type="entry name" value="ADAPTIN, ALPHA/GAMMA/EPSILON"/>
    <property type="match status" value="1"/>
</dbReference>
<proteinExistence type="predicted"/>
<reference evidence="6 7" key="1">
    <citation type="journal article" date="2018" name="PLoS ONE">
        <title>The draft genome of Kipferlia bialata reveals reductive genome evolution in fornicate parasites.</title>
        <authorList>
            <person name="Tanifuji G."/>
            <person name="Takabayashi S."/>
            <person name="Kume K."/>
            <person name="Takagi M."/>
            <person name="Nakayama T."/>
            <person name="Kamikawa R."/>
            <person name="Inagaki Y."/>
            <person name="Hashimoto T."/>
        </authorList>
    </citation>
    <scope>NUCLEOTIDE SEQUENCE [LARGE SCALE GENOMIC DNA]</scope>
    <source>
        <strain evidence="6">NY0173</strain>
    </source>
</reference>
<dbReference type="GO" id="GO:0006886">
    <property type="term" value="P:intracellular protein transport"/>
    <property type="evidence" value="ECO:0007669"/>
    <property type="project" value="InterPro"/>
</dbReference>
<keyword evidence="4" id="KW-0472">Membrane</keyword>
<dbReference type="GO" id="GO:0016192">
    <property type="term" value="P:vesicle-mediated transport"/>
    <property type="evidence" value="ECO:0007669"/>
    <property type="project" value="InterPro"/>
</dbReference>
<organism evidence="6 7">
    <name type="scientific">Kipferlia bialata</name>
    <dbReference type="NCBI Taxonomy" id="797122"/>
    <lineage>
        <taxon>Eukaryota</taxon>
        <taxon>Metamonada</taxon>
        <taxon>Carpediemonas-like organisms</taxon>
        <taxon>Kipferlia</taxon>
    </lineage>
</organism>
<protein>
    <recommendedName>
        <fullName evidence="5">Clathrin/coatomer adaptor adaptin-like N-terminal domain-containing protein</fullName>
    </recommendedName>
</protein>
<evidence type="ECO:0000256" key="2">
    <source>
        <dbReference type="ARBA" id="ARBA00022448"/>
    </source>
</evidence>
<dbReference type="GO" id="GO:0012505">
    <property type="term" value="C:endomembrane system"/>
    <property type="evidence" value="ECO:0007669"/>
    <property type="project" value="UniProtKB-SubCell"/>
</dbReference>
<feature type="domain" description="Clathrin/coatomer adaptor adaptin-like N-terminal" evidence="5">
    <location>
        <begin position="33"/>
        <end position="114"/>
    </location>
</feature>
<dbReference type="Gene3D" id="1.25.10.10">
    <property type="entry name" value="Leucine-rich Repeat Variant"/>
    <property type="match status" value="1"/>
</dbReference>
<dbReference type="EMBL" id="BDIP01000276">
    <property type="protein sequence ID" value="GIQ80946.1"/>
    <property type="molecule type" value="Genomic_DNA"/>
</dbReference>
<evidence type="ECO:0000313" key="6">
    <source>
        <dbReference type="EMBL" id="GIQ80946.1"/>
    </source>
</evidence>
<evidence type="ECO:0000256" key="4">
    <source>
        <dbReference type="ARBA" id="ARBA00023136"/>
    </source>
</evidence>
<dbReference type="OrthoDB" id="28053at2759"/>
<dbReference type="InterPro" id="IPR050840">
    <property type="entry name" value="Adaptor_Complx_Large_Subunit"/>
</dbReference>